<dbReference type="PANTHER" id="PTHR21180">
    <property type="entry name" value="ENDONUCLEASE/EXONUCLEASE/PHOSPHATASE FAMILY DOMAIN-CONTAINING PROTEIN 1"/>
    <property type="match status" value="1"/>
</dbReference>
<proteinExistence type="predicted"/>
<gene>
    <name evidence="2" type="ORF">CH92_07975</name>
</gene>
<dbReference type="GO" id="GO:0015628">
    <property type="term" value="P:protein secretion by the type II secretion system"/>
    <property type="evidence" value="ECO:0007669"/>
    <property type="project" value="TreeGrafter"/>
</dbReference>
<dbReference type="KEGG" id="pstt:CH92_07975"/>
<dbReference type="PATRIC" id="fig|316.77.peg.1584"/>
<dbReference type="AlphaFoldDB" id="W8QWS5"/>
<evidence type="ECO:0000256" key="1">
    <source>
        <dbReference type="SAM" id="SignalP"/>
    </source>
</evidence>
<dbReference type="RefSeq" id="WP_025241215.1">
    <property type="nucleotide sequence ID" value="NZ_CP007441.1"/>
</dbReference>
<sequence length="104" mass="10705">MIKSFVSATIFALLASVSVCSYAAKAEPVDSAQVAVAQAGAINLNSADAETLTRELKGIGATKAKAIVAYREAHGPFASVDELLEVKGIGAATLEKNRAKLSLN</sequence>
<evidence type="ECO:0000313" key="2">
    <source>
        <dbReference type="EMBL" id="AHL75040.1"/>
    </source>
</evidence>
<accession>W8QWS5</accession>
<dbReference type="PANTHER" id="PTHR21180:SF32">
    <property type="entry name" value="ENDONUCLEASE_EXONUCLEASE_PHOSPHATASE FAMILY DOMAIN-CONTAINING PROTEIN 1"/>
    <property type="match status" value="1"/>
</dbReference>
<dbReference type="InterPro" id="IPR051675">
    <property type="entry name" value="Endo/Exo/Phosphatase_dom_1"/>
</dbReference>
<dbReference type="InterPro" id="IPR010994">
    <property type="entry name" value="RuvA_2-like"/>
</dbReference>
<dbReference type="GO" id="GO:0015627">
    <property type="term" value="C:type II protein secretion system complex"/>
    <property type="evidence" value="ECO:0007669"/>
    <property type="project" value="TreeGrafter"/>
</dbReference>
<reference evidence="2 3" key="2">
    <citation type="submission" date="2014-03" db="EMBL/GenBank/DDBJ databases">
        <authorList>
            <person name="Baltrus D."/>
            <person name="Dougherty K."/>
        </authorList>
    </citation>
    <scope>NUCLEOTIDE SEQUENCE</scope>
    <source>
        <strain evidence="2 3">28a24</strain>
    </source>
</reference>
<reference evidence="3" key="1">
    <citation type="journal article" date="2014" name="Genome Announc.">
        <title>Complete Genome Sequence of the Highly Transformable Pseudomonas stutzeri Strain 28a24.</title>
        <authorList>
            <person name="Smith B.A."/>
            <person name="Dougherty K.M."/>
            <person name="Baltrus D.A."/>
        </authorList>
    </citation>
    <scope>NUCLEOTIDE SEQUENCE [LARGE SCALE GENOMIC DNA]</scope>
    <source>
        <strain evidence="3">28a24</strain>
    </source>
</reference>
<dbReference type="NCBIfam" id="TIGR00426">
    <property type="entry name" value="competence protein ComEA helix-hairpin-helix repeat region"/>
    <property type="match status" value="1"/>
</dbReference>
<organism evidence="2 3">
    <name type="scientific">Stutzerimonas stutzeri</name>
    <name type="common">Pseudomonas stutzeri</name>
    <dbReference type="NCBI Taxonomy" id="316"/>
    <lineage>
        <taxon>Bacteria</taxon>
        <taxon>Pseudomonadati</taxon>
        <taxon>Pseudomonadota</taxon>
        <taxon>Gammaproteobacteria</taxon>
        <taxon>Pseudomonadales</taxon>
        <taxon>Pseudomonadaceae</taxon>
        <taxon>Stutzerimonas</taxon>
    </lineage>
</organism>
<name>W8QWS5_STUST</name>
<dbReference type="SUPFAM" id="SSF47781">
    <property type="entry name" value="RuvA domain 2-like"/>
    <property type="match status" value="1"/>
</dbReference>
<dbReference type="InterPro" id="IPR004509">
    <property type="entry name" value="Competence_ComEA_HhH"/>
</dbReference>
<keyword evidence="1" id="KW-0732">Signal</keyword>
<dbReference type="Proteomes" id="UP000019522">
    <property type="component" value="Chromosome"/>
</dbReference>
<protein>
    <submittedName>
        <fullName evidence="2">Competence protein ComEA</fullName>
    </submittedName>
</protein>
<feature type="chain" id="PRO_5004912262" evidence="1">
    <location>
        <begin position="24"/>
        <end position="104"/>
    </location>
</feature>
<dbReference type="Gene3D" id="1.10.150.280">
    <property type="entry name" value="AF1531-like domain"/>
    <property type="match status" value="1"/>
</dbReference>
<dbReference type="EMBL" id="CP007441">
    <property type="protein sequence ID" value="AHL75040.1"/>
    <property type="molecule type" value="Genomic_DNA"/>
</dbReference>
<feature type="signal peptide" evidence="1">
    <location>
        <begin position="1"/>
        <end position="23"/>
    </location>
</feature>
<evidence type="ECO:0000313" key="3">
    <source>
        <dbReference type="Proteomes" id="UP000019522"/>
    </source>
</evidence>
<dbReference type="OrthoDB" id="7510573at2"/>
<dbReference type="Pfam" id="PF12836">
    <property type="entry name" value="HHH_3"/>
    <property type="match status" value="1"/>
</dbReference>